<evidence type="ECO:0000313" key="2">
    <source>
        <dbReference type="EMBL" id="EEN56220.1"/>
    </source>
</evidence>
<name>C3YTU3_BRAFL</name>
<sequence length="134" mass="14127">MKGLVFVFAVALACCVTTCGALQKCRICHDNSTRAECLNQPLSNCTKIILPQTVCMTTVRKRQRVNPQDCSDARINSVCVYCCDTDGCVGQPVPTAAPDVSTAAPSGAVSNVRVSIVTMTTAALAILLKNNAAF</sequence>
<gene>
    <name evidence="2" type="ORF">BRAFLDRAFT_66713</name>
</gene>
<feature type="chain" id="PRO_5002933880" description="UPAR/Ly6 domain-containing protein" evidence="1">
    <location>
        <begin position="22"/>
        <end position="134"/>
    </location>
</feature>
<reference evidence="2" key="1">
    <citation type="journal article" date="2008" name="Nature">
        <title>The amphioxus genome and the evolution of the chordate karyotype.</title>
        <authorList>
            <consortium name="US DOE Joint Genome Institute (JGI-PGF)"/>
            <person name="Putnam N.H."/>
            <person name="Butts T."/>
            <person name="Ferrier D.E.K."/>
            <person name="Furlong R.F."/>
            <person name="Hellsten U."/>
            <person name="Kawashima T."/>
            <person name="Robinson-Rechavi M."/>
            <person name="Shoguchi E."/>
            <person name="Terry A."/>
            <person name="Yu J.-K."/>
            <person name="Benito-Gutierrez E.L."/>
            <person name="Dubchak I."/>
            <person name="Garcia-Fernandez J."/>
            <person name="Gibson-Brown J.J."/>
            <person name="Grigoriev I.V."/>
            <person name="Horton A.C."/>
            <person name="de Jong P.J."/>
            <person name="Jurka J."/>
            <person name="Kapitonov V.V."/>
            <person name="Kohara Y."/>
            <person name="Kuroki Y."/>
            <person name="Lindquist E."/>
            <person name="Lucas S."/>
            <person name="Osoegawa K."/>
            <person name="Pennacchio L.A."/>
            <person name="Salamov A.A."/>
            <person name="Satou Y."/>
            <person name="Sauka-Spengler T."/>
            <person name="Schmutz J."/>
            <person name="Shin-I T."/>
            <person name="Toyoda A."/>
            <person name="Bronner-Fraser M."/>
            <person name="Fujiyama A."/>
            <person name="Holland L.Z."/>
            <person name="Holland P.W.H."/>
            <person name="Satoh N."/>
            <person name="Rokhsar D.S."/>
        </authorList>
    </citation>
    <scope>NUCLEOTIDE SEQUENCE [LARGE SCALE GENOMIC DNA]</scope>
    <source>
        <strain evidence="2">S238N-H82</strain>
        <tissue evidence="2">Testes</tissue>
    </source>
</reference>
<keyword evidence="1" id="KW-0732">Signal</keyword>
<accession>C3YTU3</accession>
<organism>
    <name type="scientific">Branchiostoma floridae</name>
    <name type="common">Florida lancelet</name>
    <name type="synonym">Amphioxus</name>
    <dbReference type="NCBI Taxonomy" id="7739"/>
    <lineage>
        <taxon>Eukaryota</taxon>
        <taxon>Metazoa</taxon>
        <taxon>Chordata</taxon>
        <taxon>Cephalochordata</taxon>
        <taxon>Leptocardii</taxon>
        <taxon>Amphioxiformes</taxon>
        <taxon>Branchiostomatidae</taxon>
        <taxon>Branchiostoma</taxon>
    </lineage>
</organism>
<dbReference type="InParanoid" id="C3YTU3"/>
<evidence type="ECO:0008006" key="3">
    <source>
        <dbReference type="Google" id="ProtNLM"/>
    </source>
</evidence>
<dbReference type="AlphaFoldDB" id="C3YTU3"/>
<proteinExistence type="predicted"/>
<dbReference type="EMBL" id="GG666552">
    <property type="protein sequence ID" value="EEN56220.1"/>
    <property type="molecule type" value="Genomic_DNA"/>
</dbReference>
<evidence type="ECO:0000256" key="1">
    <source>
        <dbReference type="SAM" id="SignalP"/>
    </source>
</evidence>
<feature type="signal peptide" evidence="1">
    <location>
        <begin position="1"/>
        <end position="21"/>
    </location>
</feature>
<protein>
    <recommendedName>
        <fullName evidence="3">UPAR/Ly6 domain-containing protein</fullName>
    </recommendedName>
</protein>